<organism evidence="1 2">
    <name type="scientific">Candidatus Thiomargarita nelsonii</name>
    <dbReference type="NCBI Taxonomy" id="1003181"/>
    <lineage>
        <taxon>Bacteria</taxon>
        <taxon>Pseudomonadati</taxon>
        <taxon>Pseudomonadota</taxon>
        <taxon>Gammaproteobacteria</taxon>
        <taxon>Thiotrichales</taxon>
        <taxon>Thiotrichaceae</taxon>
        <taxon>Thiomargarita</taxon>
    </lineage>
</organism>
<dbReference type="EMBL" id="JSZA02000017">
    <property type="protein sequence ID" value="TGO03451.1"/>
    <property type="molecule type" value="Genomic_DNA"/>
</dbReference>
<dbReference type="AlphaFoldDB" id="A0A4E0R644"/>
<protein>
    <submittedName>
        <fullName evidence="1">Uncharacterized protein</fullName>
    </submittedName>
</protein>
<dbReference type="Proteomes" id="UP000030428">
    <property type="component" value="Unassembled WGS sequence"/>
</dbReference>
<name>A0A4E0R644_9GAMM</name>
<comment type="caution">
    <text evidence="1">The sequence shown here is derived from an EMBL/GenBank/DDBJ whole genome shotgun (WGS) entry which is preliminary data.</text>
</comment>
<accession>A0A4E0R644</accession>
<proteinExistence type="predicted"/>
<dbReference type="Pfam" id="PF12441">
    <property type="entry name" value="CopG_antitoxin"/>
    <property type="match status" value="1"/>
</dbReference>
<keyword evidence="2" id="KW-1185">Reference proteome</keyword>
<evidence type="ECO:0000313" key="2">
    <source>
        <dbReference type="Proteomes" id="UP000030428"/>
    </source>
</evidence>
<sequence length="88" mass="10378">MKTQNIPQMDSIKELTMFWDTHSLTDFEEQLEEVTEPVFERQTETLININLPFKEVEGVKRIAKSKGVEHKALIREWILEKLAVESVY</sequence>
<gene>
    <name evidence="1" type="ORF">PN36_05920</name>
</gene>
<reference evidence="1 2" key="1">
    <citation type="journal article" date="2016" name="Front. Microbiol.">
        <title>Single-Cell (Meta-)Genomics of a Dimorphic Candidatus Thiomargarita nelsonii Reveals Genomic Plasticity.</title>
        <authorList>
            <person name="Flood B.E."/>
            <person name="Fliss P."/>
            <person name="Jones D.S."/>
            <person name="Dick G.J."/>
            <person name="Jain S."/>
            <person name="Kaster A.K."/>
            <person name="Winkel M."/>
            <person name="Mussmann M."/>
            <person name="Bailey J."/>
        </authorList>
    </citation>
    <scope>NUCLEOTIDE SEQUENCE [LARGE SCALE GENOMIC DNA]</scope>
    <source>
        <strain evidence="1">Hydrate Ridge</strain>
    </source>
</reference>
<evidence type="ECO:0000313" key="1">
    <source>
        <dbReference type="EMBL" id="TGO03451.1"/>
    </source>
</evidence>
<dbReference type="InterPro" id="IPR022148">
    <property type="entry name" value="CopG_antitoxin"/>
</dbReference>